<gene>
    <name evidence="5" type="ORF">NK118_07375</name>
</gene>
<dbReference type="InterPro" id="IPR023227">
    <property type="entry name" value="SAM_OH_AdoTrfase_C_sf"/>
</dbReference>
<comment type="similarity">
    <text evidence="2">Belongs to the SAM hydrolase / SAM-dependent halogenase family.</text>
</comment>
<dbReference type="PANTHER" id="PTHR35092:SF1">
    <property type="entry name" value="CHLORINASE MJ1651"/>
    <property type="match status" value="1"/>
</dbReference>
<dbReference type="Gene3D" id="2.40.30.90">
    <property type="entry name" value="Bacterial fluorinating enzyme like"/>
    <property type="match status" value="1"/>
</dbReference>
<reference evidence="5 6" key="1">
    <citation type="journal article" date="2022" name="Genome Biol. Evol.">
        <title>Host diet, physiology and behaviors set the stage for Lachnospiraceae cladogenesis.</title>
        <authorList>
            <person name="Vera-Ponce De Leon A."/>
            <person name="Schneider M."/>
            <person name="Jahnes B.C."/>
            <person name="Sadowski V."/>
            <person name="Camuy-Velez L.A."/>
            <person name="Duan J."/>
            <person name="Sabree Z.L."/>
        </authorList>
    </citation>
    <scope>NUCLEOTIDE SEQUENCE [LARGE SCALE GENOMIC DNA]</scope>
    <source>
        <strain evidence="5 6">PAL227</strain>
    </source>
</reference>
<dbReference type="RefSeq" id="WP_262068947.1">
    <property type="nucleotide sequence ID" value="NZ_JAMXOC010000008.1"/>
</dbReference>
<dbReference type="InterPro" id="IPR023228">
    <property type="entry name" value="SAM_OH_AdoTrfase_N_sf"/>
</dbReference>
<proteinExistence type="inferred from homology"/>
<evidence type="ECO:0000256" key="1">
    <source>
        <dbReference type="ARBA" id="ARBA00022691"/>
    </source>
</evidence>
<dbReference type="Gene3D" id="3.40.50.10790">
    <property type="entry name" value="S-adenosyl-l-methionine hydroxide adenosyltransferase, N-terminal"/>
    <property type="match status" value="1"/>
</dbReference>
<sequence length="281" mass="31391">MKPMLVFQTDFTYKESAVSSMYGVVKSVDRELEIHDGTHELPQYDTWSASYRLFQSLPFWPEGTIYVSVVDPGVGTSRKACVAKTVTGHYVVTPDNGALTHVKAMMGIEAVREIDESVNRLRGKGTEEVAIFHGRDVFGYTAARLASGIIDFAGVGPEYGLDEIVTHPLLTPEITPGRVEGIFEINDPNFGNLWTNIPLKDFREAGFAYGDLVKMTVEHDGQEVFQESVLFHQSFGYAKKGDPMIYNNELMRIAMAVSQGNFCNQYQLGYGPEWKVILQKI</sequence>
<protein>
    <submittedName>
        <fullName evidence="5">SAM-dependent chlorinase/fluorinase</fullName>
    </submittedName>
</protein>
<dbReference type="InterPro" id="IPR002747">
    <property type="entry name" value="SAM_OH_AdoTrfase"/>
</dbReference>
<name>A0ABT1EH93_9FIRM</name>
<dbReference type="Pfam" id="PF20257">
    <property type="entry name" value="SAM_HAT_C"/>
    <property type="match status" value="1"/>
</dbReference>
<accession>A0ABT1EH93</accession>
<dbReference type="SUPFAM" id="SSF101852">
    <property type="entry name" value="Bacterial fluorinating enzyme, C-terminal domain"/>
    <property type="match status" value="1"/>
</dbReference>
<dbReference type="PIRSF" id="PIRSF006779">
    <property type="entry name" value="UCP006779"/>
    <property type="match status" value="1"/>
</dbReference>
<dbReference type="InterPro" id="IPR046469">
    <property type="entry name" value="SAM_HAT_N"/>
</dbReference>
<evidence type="ECO:0000256" key="2">
    <source>
        <dbReference type="ARBA" id="ARBA00024035"/>
    </source>
</evidence>
<evidence type="ECO:0000313" key="5">
    <source>
        <dbReference type="EMBL" id="MCP1110069.1"/>
    </source>
</evidence>
<comment type="caution">
    <text evidence="5">The sequence shown here is derived from an EMBL/GenBank/DDBJ whole genome shotgun (WGS) entry which is preliminary data.</text>
</comment>
<evidence type="ECO:0000259" key="3">
    <source>
        <dbReference type="Pfam" id="PF01887"/>
    </source>
</evidence>
<feature type="domain" description="S-adenosyl-l-methionine hydroxide adenosyltransferase C-terminal" evidence="4">
    <location>
        <begin position="187"/>
        <end position="274"/>
    </location>
</feature>
<keyword evidence="6" id="KW-1185">Reference proteome</keyword>
<dbReference type="EMBL" id="JAMZFV010000008">
    <property type="protein sequence ID" value="MCP1110069.1"/>
    <property type="molecule type" value="Genomic_DNA"/>
</dbReference>
<dbReference type="PANTHER" id="PTHR35092">
    <property type="entry name" value="CHLORINASE MJ1651"/>
    <property type="match status" value="1"/>
</dbReference>
<feature type="domain" description="S-adenosyl-l-methionine hydroxide adenosyltransferase N-terminal" evidence="3">
    <location>
        <begin position="6"/>
        <end position="149"/>
    </location>
</feature>
<dbReference type="SUPFAM" id="SSF102522">
    <property type="entry name" value="Bacterial fluorinating enzyme, N-terminal domain"/>
    <property type="match status" value="1"/>
</dbReference>
<keyword evidence="1" id="KW-0949">S-adenosyl-L-methionine</keyword>
<evidence type="ECO:0000313" key="6">
    <source>
        <dbReference type="Proteomes" id="UP001523565"/>
    </source>
</evidence>
<organism evidence="5 6">
    <name type="scientific">Ohessyouella blattaphilus</name>
    <dbReference type="NCBI Taxonomy" id="2949333"/>
    <lineage>
        <taxon>Bacteria</taxon>
        <taxon>Bacillati</taxon>
        <taxon>Bacillota</taxon>
        <taxon>Clostridia</taxon>
        <taxon>Lachnospirales</taxon>
        <taxon>Lachnospiraceae</taxon>
        <taxon>Ohessyouella</taxon>
    </lineage>
</organism>
<dbReference type="Proteomes" id="UP001523565">
    <property type="component" value="Unassembled WGS sequence"/>
</dbReference>
<dbReference type="InterPro" id="IPR046470">
    <property type="entry name" value="SAM_HAT_C"/>
</dbReference>
<dbReference type="Pfam" id="PF01887">
    <property type="entry name" value="SAM_HAT_N"/>
    <property type="match status" value="1"/>
</dbReference>
<evidence type="ECO:0000259" key="4">
    <source>
        <dbReference type="Pfam" id="PF20257"/>
    </source>
</evidence>